<dbReference type="Pfam" id="PF09832">
    <property type="entry name" value="DUF2059"/>
    <property type="match status" value="1"/>
</dbReference>
<protein>
    <recommendedName>
        <fullName evidence="2">DUF2059 domain-containing protein</fullName>
    </recommendedName>
</protein>
<dbReference type="OrthoDB" id="1143459at2"/>
<organism evidence="3 4">
    <name type="scientific">Mucilaginibacter gossypiicola</name>
    <dbReference type="NCBI Taxonomy" id="551995"/>
    <lineage>
        <taxon>Bacteria</taxon>
        <taxon>Pseudomonadati</taxon>
        <taxon>Bacteroidota</taxon>
        <taxon>Sphingobacteriia</taxon>
        <taxon>Sphingobacteriales</taxon>
        <taxon>Sphingobacteriaceae</taxon>
        <taxon>Mucilaginibacter</taxon>
    </lineage>
</organism>
<dbReference type="Proteomes" id="UP000198942">
    <property type="component" value="Unassembled WGS sequence"/>
</dbReference>
<evidence type="ECO:0000256" key="1">
    <source>
        <dbReference type="SAM" id="MobiDB-lite"/>
    </source>
</evidence>
<reference evidence="4" key="1">
    <citation type="submission" date="2016-10" db="EMBL/GenBank/DDBJ databases">
        <authorList>
            <person name="Varghese N."/>
            <person name="Submissions S."/>
        </authorList>
    </citation>
    <scope>NUCLEOTIDE SEQUENCE [LARGE SCALE GENOMIC DNA]</scope>
    <source>
        <strain evidence="4">Gh-48</strain>
    </source>
</reference>
<dbReference type="EMBL" id="FOCL01000015">
    <property type="protein sequence ID" value="SEO88755.1"/>
    <property type="molecule type" value="Genomic_DNA"/>
</dbReference>
<proteinExistence type="predicted"/>
<accession>A0A1H8TD58</accession>
<feature type="region of interest" description="Disordered" evidence="1">
    <location>
        <begin position="108"/>
        <end position="145"/>
    </location>
</feature>
<evidence type="ECO:0000259" key="2">
    <source>
        <dbReference type="Pfam" id="PF09832"/>
    </source>
</evidence>
<sequence>MLQSIGIDKQFDNMVNNLITASSSQMPENNRSGYIKVMRTFMGKYFTWDLLKDKMAAIYANEFSEEELGQITAFYNSPIGQKVSSKLPSLMQKGMMVGQEVVGQHKDELQQMMETEFADKNDSPAVKEQVSPAANKPASKAPVKH</sequence>
<dbReference type="STRING" id="551995.SAMN05192574_11559"/>
<dbReference type="InterPro" id="IPR018637">
    <property type="entry name" value="DUF2059"/>
</dbReference>
<evidence type="ECO:0000313" key="4">
    <source>
        <dbReference type="Proteomes" id="UP000198942"/>
    </source>
</evidence>
<feature type="domain" description="DUF2059" evidence="2">
    <location>
        <begin position="51"/>
        <end position="102"/>
    </location>
</feature>
<gene>
    <name evidence="3" type="ORF">SAMN05192574_11559</name>
</gene>
<keyword evidence="4" id="KW-1185">Reference proteome</keyword>
<evidence type="ECO:0000313" key="3">
    <source>
        <dbReference type="EMBL" id="SEO88755.1"/>
    </source>
</evidence>
<dbReference type="RefSeq" id="WP_091220055.1">
    <property type="nucleotide sequence ID" value="NZ_FOCL01000015.1"/>
</dbReference>
<feature type="compositionally biased region" description="Low complexity" evidence="1">
    <location>
        <begin position="130"/>
        <end position="145"/>
    </location>
</feature>
<name>A0A1H8TD58_9SPHI</name>
<dbReference type="AlphaFoldDB" id="A0A1H8TD58"/>